<evidence type="ECO:0000313" key="2">
    <source>
        <dbReference type="Proteomes" id="UP001519308"/>
    </source>
</evidence>
<sequence>MYVRMFIDAKTESNAKDIYEKFIDKINIFIKSEKILKVEPYWKYENMYVLDTNILINCDIGSKRFEEFLYAMADKWKFMGIPIDEAVASLNMEGCKYIIEGINMINIFYY</sequence>
<proteinExistence type="predicted"/>
<dbReference type="EMBL" id="JAGGLL010000071">
    <property type="protein sequence ID" value="MBP2024423.1"/>
    <property type="molecule type" value="Genomic_DNA"/>
</dbReference>
<dbReference type="Proteomes" id="UP001519308">
    <property type="component" value="Unassembled WGS sequence"/>
</dbReference>
<evidence type="ECO:0008006" key="3">
    <source>
        <dbReference type="Google" id="ProtNLM"/>
    </source>
</evidence>
<gene>
    <name evidence="1" type="ORF">J2Z44_004292</name>
</gene>
<organism evidence="1 2">
    <name type="scientific">Clostridium punense</name>
    <dbReference type="NCBI Taxonomy" id="1054297"/>
    <lineage>
        <taxon>Bacteria</taxon>
        <taxon>Bacillati</taxon>
        <taxon>Bacillota</taxon>
        <taxon>Clostridia</taxon>
        <taxon>Eubacteriales</taxon>
        <taxon>Clostridiaceae</taxon>
        <taxon>Clostridium</taxon>
    </lineage>
</organism>
<evidence type="ECO:0000313" key="1">
    <source>
        <dbReference type="EMBL" id="MBP2024423.1"/>
    </source>
</evidence>
<accession>A0ABS4K9G1</accession>
<reference evidence="1 2" key="1">
    <citation type="submission" date="2021-03" db="EMBL/GenBank/DDBJ databases">
        <title>Genomic Encyclopedia of Type Strains, Phase IV (KMG-IV): sequencing the most valuable type-strain genomes for metagenomic binning, comparative biology and taxonomic classification.</title>
        <authorList>
            <person name="Goeker M."/>
        </authorList>
    </citation>
    <scope>NUCLEOTIDE SEQUENCE [LARGE SCALE GENOMIC DNA]</scope>
    <source>
        <strain evidence="1 2">DSM 28650</strain>
    </source>
</reference>
<dbReference type="RefSeq" id="WP_021282296.1">
    <property type="nucleotide sequence ID" value="NZ_JAGGLL010000071.1"/>
</dbReference>
<keyword evidence="2" id="KW-1185">Reference proteome</keyword>
<name>A0ABS4K9G1_9CLOT</name>
<protein>
    <recommendedName>
        <fullName evidence="3">PIN domain-containing protein</fullName>
    </recommendedName>
</protein>
<comment type="caution">
    <text evidence="1">The sequence shown here is derived from an EMBL/GenBank/DDBJ whole genome shotgun (WGS) entry which is preliminary data.</text>
</comment>